<organism evidence="3">
    <name type="scientific">Hemiselmis tepida</name>
    <dbReference type="NCBI Taxonomy" id="464990"/>
    <lineage>
        <taxon>Eukaryota</taxon>
        <taxon>Cryptophyceae</taxon>
        <taxon>Cryptomonadales</taxon>
        <taxon>Hemiselmidaceae</taxon>
        <taxon>Hemiselmis</taxon>
    </lineage>
</organism>
<proteinExistence type="predicted"/>
<gene>
    <name evidence="3" type="ORF">HTEP1355_LOCUS16671</name>
</gene>
<evidence type="ECO:0000313" key="3">
    <source>
        <dbReference type="EMBL" id="CAD8802993.1"/>
    </source>
</evidence>
<keyword evidence="1" id="KW-0175">Coiled coil</keyword>
<reference evidence="3" key="1">
    <citation type="submission" date="2021-01" db="EMBL/GenBank/DDBJ databases">
        <authorList>
            <person name="Corre E."/>
            <person name="Pelletier E."/>
            <person name="Niang G."/>
            <person name="Scheremetjew M."/>
            <person name="Finn R."/>
            <person name="Kale V."/>
            <person name="Holt S."/>
            <person name="Cochrane G."/>
            <person name="Meng A."/>
            <person name="Brown T."/>
            <person name="Cohen L."/>
        </authorList>
    </citation>
    <scope>NUCLEOTIDE SEQUENCE</scope>
    <source>
        <strain evidence="3">CCMP443</strain>
    </source>
</reference>
<dbReference type="AlphaFoldDB" id="A0A7S0Z061"/>
<feature type="signal peptide" evidence="2">
    <location>
        <begin position="1"/>
        <end position="26"/>
    </location>
</feature>
<feature type="chain" id="PRO_5031153824" evidence="2">
    <location>
        <begin position="27"/>
        <end position="305"/>
    </location>
</feature>
<evidence type="ECO:0000256" key="1">
    <source>
        <dbReference type="SAM" id="Coils"/>
    </source>
</evidence>
<sequence>MLFSGRAAGVAVVLAALCAVGLLGLAAEQYSRVNGDSSLLQKEAGVKEAEVQQLVGIMAKQQKMEGVEQKLLNSIQKGESHIATALAAKRIVHAKAAAKKVVAPIHKAAPKAVAKPTVKAPAASVASLSAASSPTLGGMPKPARTMSLASTDKVAELKKELAAAEKAQAAHKAKVAAAKPKAAAAAAPKKAAAAAKGGKKGASSLITGKDFAVLPDKVGVTEDHKIAKGAGLQGLGWMGSKDSVDSRLRALNCDPKSFVCSGTAAQKKEAMKIVKSIQDSITHDAQAVKAYGWKEEHALPPAPHM</sequence>
<evidence type="ECO:0000256" key="2">
    <source>
        <dbReference type="SAM" id="SignalP"/>
    </source>
</evidence>
<accession>A0A7S0Z061</accession>
<keyword evidence="2" id="KW-0732">Signal</keyword>
<name>A0A7S0Z061_9CRYP</name>
<dbReference type="EMBL" id="HBFN01028843">
    <property type="protein sequence ID" value="CAD8802993.1"/>
    <property type="molecule type" value="Transcribed_RNA"/>
</dbReference>
<protein>
    <submittedName>
        <fullName evidence="3">Uncharacterized protein</fullName>
    </submittedName>
</protein>
<feature type="coiled-coil region" evidence="1">
    <location>
        <begin position="147"/>
        <end position="174"/>
    </location>
</feature>